<dbReference type="InterPro" id="IPR033764">
    <property type="entry name" value="Sdr_B"/>
</dbReference>
<name>A0ABS9X6D3_9GAMM</name>
<dbReference type="RefSeq" id="WP_242288691.1">
    <property type="nucleotide sequence ID" value="NZ_JAKKSL010000006.1"/>
</dbReference>
<evidence type="ECO:0000259" key="4">
    <source>
        <dbReference type="Pfam" id="PF17210"/>
    </source>
</evidence>
<keyword evidence="2" id="KW-0964">Secreted</keyword>
<dbReference type="SUPFAM" id="SSF117074">
    <property type="entry name" value="Hypothetical protein PA1324"/>
    <property type="match status" value="1"/>
</dbReference>
<accession>A0ABS9X6D3</accession>
<evidence type="ECO:0000256" key="1">
    <source>
        <dbReference type="ARBA" id="ARBA00004613"/>
    </source>
</evidence>
<evidence type="ECO:0000313" key="5">
    <source>
        <dbReference type="EMBL" id="MCI2285781.1"/>
    </source>
</evidence>
<sequence>MTVVQCSGGTYVDEATGETMTPGTLRSYVNISSSEFTATVTPLTEIAARLVDYYDLTPDDYAQISENVAYSFGLKDVDISTVVPLDLNVDYMDGTERGNYGLVLAALSQLQNDYEAGTTADEVIEELYYDMANNGLFTTDRVRDYYFEALENMFYNPRIDPYLGSDEDLDIFFNGVVLAPFASQVEYVDADHPDSNNFEALTVIEAFEKSTFDIVGTNLSMKMDVTLGGEPCGIYNLQAFADTNEDSKKSIMYASCPAQPVGEADLVISDNGRIEDTTTMTVVAPGSWDFSSVSSVNKSAKSVVATAEKAIGTSYVYGYVQAQAPAIDSSVSSAHTYYSDDLEVFNVAGVTVNLVDENSAVIATVVTNSEGYYEFSDVPEATKVSVIVKAEIKKTRTTADVGPEYEFSIRDNTSSTTPRKLYQLVSPQFTTLAEPGSDNSHDFLAKVGFNNDGDLISDDQRESAPFAILRTMKSAADALEKINANISMPVLNVYWSGKNIGASGDKAIGQIGTSHYSASGLMPGLYILGKADSDTDEFDQGVIGHELGHYLQDKLSYSDSPGGDHGDNAFKDASLAYGEGYGTAIGGLLSGSQYYCDVSGSQQTDGFWLWDLKNKNLDSTVIGFYSESSIVTLMYGIGTLPGKGISEFFDAVTKIKTGMHSATIYPFLNYYLEANPDVSNDVTELMAEHNIKTSNPFGIMPAGTAADPAISAEANKGKADVGADDLEKLYINLTLAEVSEPASGESAAILTPNSPTFCINRNLPGANAQNGLGMERRFTFTSNYTGRMLVGAENKLGHPMSEQTTYFSLRDEDGENAIFWNYNGPDTDKYYAAADVVGGKKYSLKLQSSNPETILNGSQCGFKVELARPAI</sequence>
<evidence type="ECO:0000313" key="6">
    <source>
        <dbReference type="Proteomes" id="UP001139646"/>
    </source>
</evidence>
<organism evidence="5 6">
    <name type="scientific">Colwellia maritima</name>
    <dbReference type="NCBI Taxonomy" id="2912588"/>
    <lineage>
        <taxon>Bacteria</taxon>
        <taxon>Pseudomonadati</taxon>
        <taxon>Pseudomonadota</taxon>
        <taxon>Gammaproteobacteria</taxon>
        <taxon>Alteromonadales</taxon>
        <taxon>Colwelliaceae</taxon>
        <taxon>Colwellia</taxon>
    </lineage>
</organism>
<dbReference type="Gene3D" id="2.60.40.10">
    <property type="entry name" value="Immunoglobulins"/>
    <property type="match status" value="1"/>
</dbReference>
<dbReference type="Pfam" id="PF17210">
    <property type="entry name" value="SdrD_B"/>
    <property type="match status" value="1"/>
</dbReference>
<keyword evidence="3" id="KW-0732">Signal</keyword>
<dbReference type="InterPro" id="IPR013783">
    <property type="entry name" value="Ig-like_fold"/>
</dbReference>
<comment type="caution">
    <text evidence="5">The sequence shown here is derived from an EMBL/GenBank/DDBJ whole genome shotgun (WGS) entry which is preliminary data.</text>
</comment>
<evidence type="ECO:0000256" key="2">
    <source>
        <dbReference type="ARBA" id="ARBA00022525"/>
    </source>
</evidence>
<dbReference type="Proteomes" id="UP001139646">
    <property type="component" value="Unassembled WGS sequence"/>
</dbReference>
<protein>
    <recommendedName>
        <fullName evidence="4">SD-repeat containing protein B domain-containing protein</fullName>
    </recommendedName>
</protein>
<gene>
    <name evidence="5" type="ORF">L3081_23375</name>
</gene>
<proteinExistence type="predicted"/>
<evidence type="ECO:0000256" key="3">
    <source>
        <dbReference type="ARBA" id="ARBA00022729"/>
    </source>
</evidence>
<keyword evidence="6" id="KW-1185">Reference proteome</keyword>
<dbReference type="EMBL" id="JAKKSL010000006">
    <property type="protein sequence ID" value="MCI2285781.1"/>
    <property type="molecule type" value="Genomic_DNA"/>
</dbReference>
<comment type="subcellular location">
    <subcellularLocation>
        <location evidence="1">Secreted</location>
    </subcellularLocation>
</comment>
<feature type="domain" description="SD-repeat containing protein B" evidence="4">
    <location>
        <begin position="345"/>
        <end position="406"/>
    </location>
</feature>
<reference evidence="5" key="1">
    <citation type="submission" date="2022-01" db="EMBL/GenBank/DDBJ databases">
        <title>Colwellia maritima, isolated from seawater.</title>
        <authorList>
            <person name="Kristyanto S."/>
            <person name="Jung J."/>
            <person name="Jeon C.O."/>
        </authorList>
    </citation>
    <scope>NUCLEOTIDE SEQUENCE</scope>
    <source>
        <strain evidence="5">MSW7</strain>
    </source>
</reference>